<reference evidence="2" key="1">
    <citation type="submission" date="2017-07" db="EMBL/GenBank/DDBJ databases">
        <title>Taro Niue Genome Assembly and Annotation.</title>
        <authorList>
            <person name="Atibalentja N."/>
            <person name="Keating K."/>
            <person name="Fields C.J."/>
        </authorList>
    </citation>
    <scope>NUCLEOTIDE SEQUENCE</scope>
    <source>
        <strain evidence="2">Niue_2</strain>
        <tissue evidence="2">Leaf</tissue>
    </source>
</reference>
<keyword evidence="3" id="KW-1185">Reference proteome</keyword>
<feature type="region of interest" description="Disordered" evidence="1">
    <location>
        <begin position="66"/>
        <end position="102"/>
    </location>
</feature>
<evidence type="ECO:0000313" key="3">
    <source>
        <dbReference type="Proteomes" id="UP000652761"/>
    </source>
</evidence>
<protein>
    <submittedName>
        <fullName evidence="2">Uncharacterized protein</fullName>
    </submittedName>
</protein>
<dbReference type="Proteomes" id="UP000652761">
    <property type="component" value="Unassembled WGS sequence"/>
</dbReference>
<comment type="caution">
    <text evidence="2">The sequence shown here is derived from an EMBL/GenBank/DDBJ whole genome shotgun (WGS) entry which is preliminary data.</text>
</comment>
<feature type="region of interest" description="Disordered" evidence="1">
    <location>
        <begin position="229"/>
        <end position="258"/>
    </location>
</feature>
<feature type="region of interest" description="Disordered" evidence="1">
    <location>
        <begin position="23"/>
        <end position="48"/>
    </location>
</feature>
<accession>A0A843WZ96</accession>
<feature type="compositionally biased region" description="Low complexity" evidence="1">
    <location>
        <begin position="234"/>
        <end position="248"/>
    </location>
</feature>
<dbReference type="EMBL" id="NMUH01004505">
    <property type="protein sequence ID" value="MQM09895.1"/>
    <property type="molecule type" value="Genomic_DNA"/>
</dbReference>
<evidence type="ECO:0000256" key="1">
    <source>
        <dbReference type="SAM" id="MobiDB-lite"/>
    </source>
</evidence>
<dbReference type="PANTHER" id="PTHR34120">
    <property type="entry name" value="EXPRESSED PROTEIN"/>
    <property type="match status" value="1"/>
</dbReference>
<dbReference type="OrthoDB" id="696504at2759"/>
<sequence length="329" mass="34217">MPQVVDFEALVCCGEGKVACETLADAPKPEEPPSRPPPQDDPDLPADSFRLPLADVLDWISRNAAAAPNDRDESIRGGAHPKSSSAAAHHHHKHSGGSGQLRYAKPKGLIIGLPNKIQSSGYLGQSARRHAAHSRFFPKKGGEGSVGSGRTAVTTLEPTSPKVSCFGRVLADQDQSRRRRASTTQVVSRESSSVSVSAAANPTGEITGLWGVLLGLSCCAQQRDAPLLGEEESASTSGASQAATSKGKTLVMAPPVPGLGGMTRLASGRRAASWGGNLELEQVLEHAAGSGPSPQRWSEQGILPGRRSVGSLAYLDGDRDWEGGGSASV</sequence>
<proteinExistence type="predicted"/>
<dbReference type="PANTHER" id="PTHR34120:SF2">
    <property type="entry name" value="OS01G0860900 PROTEIN"/>
    <property type="match status" value="1"/>
</dbReference>
<gene>
    <name evidence="2" type="ORF">Taro_042773</name>
</gene>
<evidence type="ECO:0000313" key="2">
    <source>
        <dbReference type="EMBL" id="MQM09895.1"/>
    </source>
</evidence>
<organism evidence="2 3">
    <name type="scientific">Colocasia esculenta</name>
    <name type="common">Wild taro</name>
    <name type="synonym">Arum esculentum</name>
    <dbReference type="NCBI Taxonomy" id="4460"/>
    <lineage>
        <taxon>Eukaryota</taxon>
        <taxon>Viridiplantae</taxon>
        <taxon>Streptophyta</taxon>
        <taxon>Embryophyta</taxon>
        <taxon>Tracheophyta</taxon>
        <taxon>Spermatophyta</taxon>
        <taxon>Magnoliopsida</taxon>
        <taxon>Liliopsida</taxon>
        <taxon>Araceae</taxon>
        <taxon>Aroideae</taxon>
        <taxon>Colocasieae</taxon>
        <taxon>Colocasia</taxon>
    </lineage>
</organism>
<name>A0A843WZ96_COLES</name>
<feature type="compositionally biased region" description="Low complexity" evidence="1">
    <location>
        <begin position="77"/>
        <end position="87"/>
    </location>
</feature>
<dbReference type="AlphaFoldDB" id="A0A843WZ96"/>